<proteinExistence type="predicted"/>
<dbReference type="EMBL" id="JAGSHT010000005">
    <property type="protein sequence ID" value="MBZ2195693.1"/>
    <property type="molecule type" value="Genomic_DNA"/>
</dbReference>
<name>A0ABS7S5S3_9MICO</name>
<dbReference type="InterPro" id="IPR013797">
    <property type="entry name" value="Maltooligo_trehalose_synth_4"/>
</dbReference>
<sequence length="833" mass="89450">MTDRTHGFARRTPISTYRLQLGPDLGFDDAAARVGYLSDLGVTDLYLSPVLAAAPGSTHGYDVIDHGRLSDVMGGRPAFERLVAAARAHDLGVIVDVVPNHMAVPTPASLNRVLWSVLAQGPESPYASWFDVDLGDGAQVLMPVLGRRLGAAMADGELTVSRLDEPESGISADEPVLCYFEHRFPIRPGTEHLPLAELLERQHYRLAYWRVADEELNYRRFFDVGSLVAVRVERPEVFDATHALLLELFDAGLVDGFRIDHPDGLADPRGYFRRLDERTGGAWTVAEKILEADETLPADWPTAGTTGYDAAWRIGQVLIDPSGAGPLGAVLTELTGDSVGTLPRLTEVAKREIATGPLYAEVHRLSSLIADLCHDDVRLRDHTLRAITDCVTELVVACDRYRAYVVPGEAAPGASENLVREWAHVAATRLEPDRAETLEVVVDLVLGREVGSAGRHHEARRNEVIVRFQQVCGAVVAKGVEDTTFYRWTHLTALCEVGGAPQTFSIDGDELHAWAATTQLQRPATMTAGSTHDNKRGEDVRARIGVLSELSGPWQQAVTALRAATAEVRPADLDGRTENLLWQTLAGTWTADGPITADRLSGYLVKAAREAKTWTSWTSPDTAGEDALTAFVAALLEDPGVAQILTEWVRLTAEPVRAATLATKALQLTLPGVADTYQGAESTLVALVDPDNRGPVAHEPLARELKRLDGGASPRDLAAEKLRLTAAVLRLRRGRPDAFVGGAAGYEPLPTSTGHAVAFARTADGVPAVVTVVTRLSVGLSAGGGWGARTVVLPEGRWRDVLTGVEYGGGSVDLAVLLADSPVAVLEALEPAG</sequence>
<dbReference type="SMART" id="SM00642">
    <property type="entry name" value="Aamy"/>
    <property type="match status" value="1"/>
</dbReference>
<dbReference type="Gene3D" id="3.20.20.80">
    <property type="entry name" value="Glycosidases"/>
    <property type="match status" value="1"/>
</dbReference>
<dbReference type="InterPro" id="IPR006047">
    <property type="entry name" value="GH13_cat_dom"/>
</dbReference>
<organism evidence="2 3">
    <name type="scientific">Occultella gossypii</name>
    <dbReference type="NCBI Taxonomy" id="2800820"/>
    <lineage>
        <taxon>Bacteria</taxon>
        <taxon>Bacillati</taxon>
        <taxon>Actinomycetota</taxon>
        <taxon>Actinomycetes</taxon>
        <taxon>Micrococcales</taxon>
        <taxon>Ruaniaceae</taxon>
        <taxon>Occultella</taxon>
    </lineage>
</organism>
<dbReference type="InterPro" id="IPR017853">
    <property type="entry name" value="GH"/>
</dbReference>
<accession>A0ABS7S5S3</accession>
<evidence type="ECO:0000259" key="1">
    <source>
        <dbReference type="SMART" id="SM00642"/>
    </source>
</evidence>
<dbReference type="SUPFAM" id="SSF51445">
    <property type="entry name" value="(Trans)glycosidases"/>
    <property type="match status" value="1"/>
</dbReference>
<dbReference type="PANTHER" id="PTHR10357">
    <property type="entry name" value="ALPHA-AMYLASE FAMILY MEMBER"/>
    <property type="match status" value="1"/>
</dbReference>
<evidence type="ECO:0000313" key="3">
    <source>
        <dbReference type="Proteomes" id="UP000826651"/>
    </source>
</evidence>
<feature type="domain" description="Glycosyl hydrolase family 13 catalytic" evidence="1">
    <location>
        <begin position="5"/>
        <end position="712"/>
    </location>
</feature>
<keyword evidence="3" id="KW-1185">Reference proteome</keyword>
<dbReference type="NCBIfam" id="TIGR02401">
    <property type="entry name" value="trehalose_TreY"/>
    <property type="match status" value="1"/>
</dbReference>
<gene>
    <name evidence="2" type="primary">treY</name>
    <name evidence="2" type="ORF">KCQ71_05975</name>
</gene>
<reference evidence="2 3" key="1">
    <citation type="submission" date="2021-04" db="EMBL/GenBank/DDBJ databases">
        <title>Ruania sp. nov., isolated from sandy soil of mangrove forest.</title>
        <authorList>
            <person name="Ge X."/>
            <person name="Huang R."/>
            <person name="Liu W."/>
        </authorList>
    </citation>
    <scope>NUCLEOTIDE SEQUENCE [LARGE SCALE GENOMIC DNA]</scope>
    <source>
        <strain evidence="2 3">N2-46</strain>
    </source>
</reference>
<dbReference type="Gene3D" id="1.10.10.470">
    <property type="entry name" value="Maltooligosyl trehalose synthase, domain 4"/>
    <property type="match status" value="1"/>
</dbReference>
<dbReference type="Pfam" id="PF00128">
    <property type="entry name" value="Alpha-amylase"/>
    <property type="match status" value="1"/>
</dbReference>
<dbReference type="InterPro" id="IPR012767">
    <property type="entry name" value="Trehalose_TreY"/>
</dbReference>
<dbReference type="Proteomes" id="UP000826651">
    <property type="component" value="Unassembled WGS sequence"/>
</dbReference>
<dbReference type="RefSeq" id="WP_223403847.1">
    <property type="nucleotide sequence ID" value="NZ_JAGSHT010000005.1"/>
</dbReference>
<dbReference type="Gene3D" id="1.10.150.200">
    <property type="entry name" value="Maltooligosyl trehalose synthase, domain 3"/>
    <property type="match status" value="1"/>
</dbReference>
<protein>
    <submittedName>
        <fullName evidence="2">Malto-oligosyltrehalose synthase</fullName>
    </submittedName>
</protein>
<evidence type="ECO:0000313" key="2">
    <source>
        <dbReference type="EMBL" id="MBZ2195693.1"/>
    </source>
</evidence>
<dbReference type="Gene3D" id="3.30.1590.10">
    <property type="entry name" value="Maltooligosyl trehalose synthase, domain 2"/>
    <property type="match status" value="1"/>
</dbReference>
<dbReference type="PANTHER" id="PTHR10357:SF216">
    <property type="entry name" value="MALTOOLIGOSYL TREHALOSE SYNTHASE-RELATED"/>
    <property type="match status" value="1"/>
</dbReference>
<comment type="caution">
    <text evidence="2">The sequence shown here is derived from an EMBL/GenBank/DDBJ whole genome shotgun (WGS) entry which is preliminary data.</text>
</comment>
<dbReference type="CDD" id="cd11336">
    <property type="entry name" value="AmyAc_MTSase"/>
    <property type="match status" value="1"/>
</dbReference>